<evidence type="ECO:0000313" key="2">
    <source>
        <dbReference type="EMBL" id="ACV78154.1"/>
    </source>
</evidence>
<evidence type="ECO:0000313" key="3">
    <source>
        <dbReference type="Proteomes" id="UP000002218"/>
    </source>
</evidence>
<name>C8XGH1_NAKMY</name>
<protein>
    <submittedName>
        <fullName evidence="2">Uncharacterized protein</fullName>
    </submittedName>
</protein>
<proteinExistence type="predicted"/>
<gene>
    <name evidence="2" type="ordered locus">Namu_1764</name>
</gene>
<reference evidence="2 3" key="2">
    <citation type="journal article" date="2010" name="Stand. Genomic Sci.">
        <title>Complete genome sequence of Nakamurella multipartita type strain (Y-104).</title>
        <authorList>
            <person name="Tice H."/>
            <person name="Mayilraj S."/>
            <person name="Sims D."/>
            <person name="Lapidus A."/>
            <person name="Nolan M."/>
            <person name="Lucas S."/>
            <person name="Glavina Del Rio T."/>
            <person name="Copeland A."/>
            <person name="Cheng J.F."/>
            <person name="Meincke L."/>
            <person name="Bruce D."/>
            <person name="Goodwin L."/>
            <person name="Pitluck S."/>
            <person name="Ivanova N."/>
            <person name="Mavromatis K."/>
            <person name="Ovchinnikova G."/>
            <person name="Pati A."/>
            <person name="Chen A."/>
            <person name="Palaniappan K."/>
            <person name="Land M."/>
            <person name="Hauser L."/>
            <person name="Chang Y.J."/>
            <person name="Jeffries C.D."/>
            <person name="Detter J.C."/>
            <person name="Brettin T."/>
            <person name="Rohde M."/>
            <person name="Goker M."/>
            <person name="Bristow J."/>
            <person name="Eisen J.A."/>
            <person name="Markowitz V."/>
            <person name="Hugenholtz P."/>
            <person name="Kyrpides N.C."/>
            <person name="Klenk H.P."/>
            <person name="Chen F."/>
        </authorList>
    </citation>
    <scope>NUCLEOTIDE SEQUENCE [LARGE SCALE GENOMIC DNA]</scope>
    <source>
        <strain evidence="3">ATCC 700099 / DSM 44233 / CIP 104796 / JCM 9543 / NBRC 105858 / Y-104</strain>
    </source>
</reference>
<dbReference type="EMBL" id="CP001737">
    <property type="protein sequence ID" value="ACV78154.1"/>
    <property type="molecule type" value="Genomic_DNA"/>
</dbReference>
<dbReference type="Proteomes" id="UP000002218">
    <property type="component" value="Chromosome"/>
</dbReference>
<evidence type="ECO:0000256" key="1">
    <source>
        <dbReference type="SAM" id="MobiDB-lite"/>
    </source>
</evidence>
<dbReference type="KEGG" id="nml:Namu_1764"/>
<keyword evidence="3" id="KW-1185">Reference proteome</keyword>
<feature type="compositionally biased region" description="Polar residues" evidence="1">
    <location>
        <begin position="28"/>
        <end position="39"/>
    </location>
</feature>
<dbReference type="HOGENOM" id="CLU_3120180_0_0_11"/>
<dbReference type="AlphaFoldDB" id="C8XGH1"/>
<sequence length="50" mass="5561">MPDPTAGGQLDVRIERDRALGTRNCEINTSSGRTMQHSLLNWGPQPLPWS</sequence>
<reference evidence="3" key="1">
    <citation type="submission" date="2009-09" db="EMBL/GenBank/DDBJ databases">
        <title>The complete genome of Nakamurella multipartita DSM 44233.</title>
        <authorList>
            <consortium name="US DOE Joint Genome Institute (JGI-PGF)"/>
            <person name="Lucas S."/>
            <person name="Copeland A."/>
            <person name="Lapidus A."/>
            <person name="Glavina del Rio T."/>
            <person name="Dalin E."/>
            <person name="Tice H."/>
            <person name="Bruce D."/>
            <person name="Goodwin L."/>
            <person name="Pitluck S."/>
            <person name="Kyrpides N."/>
            <person name="Mavromatis K."/>
            <person name="Ivanova N."/>
            <person name="Ovchinnikova G."/>
            <person name="Sims D."/>
            <person name="Meincke L."/>
            <person name="Brettin T."/>
            <person name="Detter J.C."/>
            <person name="Han C."/>
            <person name="Larimer F."/>
            <person name="Land M."/>
            <person name="Hauser L."/>
            <person name="Markowitz V."/>
            <person name="Cheng J.-F."/>
            <person name="Hugenholtz P."/>
            <person name="Woyke T."/>
            <person name="Wu D."/>
            <person name="Klenk H.-P."/>
            <person name="Eisen J.A."/>
        </authorList>
    </citation>
    <scope>NUCLEOTIDE SEQUENCE [LARGE SCALE GENOMIC DNA]</scope>
    <source>
        <strain evidence="3">ATCC 700099 / DSM 44233 / CIP 104796 / JCM 9543 / NBRC 105858 / Y-104</strain>
    </source>
</reference>
<organism evidence="2 3">
    <name type="scientific">Nakamurella multipartita (strain ATCC 700099 / DSM 44233 / CIP 104796 / JCM 9543 / NBRC 105858 / Y-104)</name>
    <name type="common">Microsphaera multipartita</name>
    <dbReference type="NCBI Taxonomy" id="479431"/>
    <lineage>
        <taxon>Bacteria</taxon>
        <taxon>Bacillati</taxon>
        <taxon>Actinomycetota</taxon>
        <taxon>Actinomycetes</taxon>
        <taxon>Nakamurellales</taxon>
        <taxon>Nakamurellaceae</taxon>
        <taxon>Nakamurella</taxon>
    </lineage>
</organism>
<feature type="region of interest" description="Disordered" evidence="1">
    <location>
        <begin position="28"/>
        <end position="50"/>
    </location>
</feature>
<accession>C8XGH1</accession>
<dbReference type="InParanoid" id="C8XGH1"/>